<dbReference type="Proteomes" id="UP000222056">
    <property type="component" value="Unassembled WGS sequence"/>
</dbReference>
<protein>
    <submittedName>
        <fullName evidence="4">Peptidoglycan/LPS O-acetylase OafA/YrhL, contains acyltransferase and SGNH-hydrolase domains</fullName>
    </submittedName>
</protein>
<dbReference type="EMBL" id="FNWJ01000001">
    <property type="protein sequence ID" value="SEH10261.1"/>
    <property type="molecule type" value="Genomic_DNA"/>
</dbReference>
<dbReference type="PANTHER" id="PTHR23028:SF53">
    <property type="entry name" value="ACYL_TRANSF_3 DOMAIN-CONTAINING PROTEIN"/>
    <property type="match status" value="1"/>
</dbReference>
<evidence type="ECO:0000259" key="3">
    <source>
        <dbReference type="Pfam" id="PF01757"/>
    </source>
</evidence>
<keyword evidence="5" id="KW-1185">Reference proteome</keyword>
<keyword evidence="2" id="KW-0812">Transmembrane</keyword>
<keyword evidence="2" id="KW-1133">Transmembrane helix</keyword>
<feature type="transmembrane region" description="Helical" evidence="2">
    <location>
        <begin position="70"/>
        <end position="89"/>
    </location>
</feature>
<dbReference type="InterPro" id="IPR002656">
    <property type="entry name" value="Acyl_transf_3_dom"/>
</dbReference>
<evidence type="ECO:0000256" key="1">
    <source>
        <dbReference type="SAM" id="MobiDB-lite"/>
    </source>
</evidence>
<dbReference type="Pfam" id="PF01757">
    <property type="entry name" value="Acyl_transf_3"/>
    <property type="match status" value="1"/>
</dbReference>
<accession>A0A1H6FHF3</accession>
<keyword evidence="4" id="KW-0378">Hydrolase</keyword>
<feature type="domain" description="Acyltransferase 3" evidence="3">
    <location>
        <begin position="28"/>
        <end position="330"/>
    </location>
</feature>
<dbReference type="AlphaFoldDB" id="A0A1H6FHF3"/>
<feature type="transmembrane region" description="Helical" evidence="2">
    <location>
        <begin position="26"/>
        <end position="49"/>
    </location>
</feature>
<dbReference type="GO" id="GO:0009103">
    <property type="term" value="P:lipopolysaccharide biosynthetic process"/>
    <property type="evidence" value="ECO:0007669"/>
    <property type="project" value="TreeGrafter"/>
</dbReference>
<feature type="transmembrane region" description="Helical" evidence="2">
    <location>
        <begin position="293"/>
        <end position="310"/>
    </location>
</feature>
<evidence type="ECO:0000313" key="4">
    <source>
        <dbReference type="EMBL" id="SEH10261.1"/>
    </source>
</evidence>
<dbReference type="GO" id="GO:0016020">
    <property type="term" value="C:membrane"/>
    <property type="evidence" value="ECO:0007669"/>
    <property type="project" value="TreeGrafter"/>
</dbReference>
<dbReference type="STRING" id="29539.SAMN02745716_0110"/>
<feature type="transmembrane region" description="Helical" evidence="2">
    <location>
        <begin position="223"/>
        <end position="241"/>
    </location>
</feature>
<feature type="transmembrane region" description="Helical" evidence="2">
    <location>
        <begin position="253"/>
        <end position="272"/>
    </location>
</feature>
<keyword evidence="2" id="KW-0472">Membrane</keyword>
<feature type="compositionally biased region" description="Low complexity" evidence="1">
    <location>
        <begin position="367"/>
        <end position="380"/>
    </location>
</feature>
<feature type="transmembrane region" description="Helical" evidence="2">
    <location>
        <begin position="316"/>
        <end position="339"/>
    </location>
</feature>
<evidence type="ECO:0000256" key="2">
    <source>
        <dbReference type="SAM" id="Phobius"/>
    </source>
</evidence>
<organism evidence="4 5">
    <name type="scientific">Thermoleophilum album</name>
    <dbReference type="NCBI Taxonomy" id="29539"/>
    <lineage>
        <taxon>Bacteria</taxon>
        <taxon>Bacillati</taxon>
        <taxon>Actinomycetota</taxon>
        <taxon>Thermoleophilia</taxon>
        <taxon>Thermoleophilales</taxon>
        <taxon>Thermoleophilaceae</taxon>
        <taxon>Thermoleophilum</taxon>
    </lineage>
</organism>
<name>A0A1H6FHF3_THEAL</name>
<proteinExistence type="predicted"/>
<dbReference type="InterPro" id="IPR050879">
    <property type="entry name" value="Acyltransferase_3"/>
</dbReference>
<reference evidence="5" key="1">
    <citation type="submission" date="2016-10" db="EMBL/GenBank/DDBJ databases">
        <authorList>
            <person name="Varghese N."/>
            <person name="Submissions S."/>
        </authorList>
    </citation>
    <scope>NUCLEOTIDE SEQUENCE [LARGE SCALE GENOMIC DNA]</scope>
    <source>
        <strain evidence="5">ATCC 35263</strain>
    </source>
</reference>
<gene>
    <name evidence="4" type="ORF">SAMN02745716_0110</name>
</gene>
<dbReference type="PANTHER" id="PTHR23028">
    <property type="entry name" value="ACETYLTRANSFERASE"/>
    <property type="match status" value="1"/>
</dbReference>
<feature type="transmembrane region" description="Helical" evidence="2">
    <location>
        <begin position="127"/>
        <end position="146"/>
    </location>
</feature>
<keyword evidence="4" id="KW-0012">Acyltransferase</keyword>
<feature type="transmembrane region" description="Helical" evidence="2">
    <location>
        <begin position="182"/>
        <end position="203"/>
    </location>
</feature>
<dbReference type="GO" id="GO:0016747">
    <property type="term" value="F:acyltransferase activity, transferring groups other than amino-acyl groups"/>
    <property type="evidence" value="ECO:0007669"/>
    <property type="project" value="InterPro"/>
</dbReference>
<sequence length="380" mass="40423">MLAVHSWAATRVLAPQSAPDGIGDRLLAHLNVGVAIFFALSGFLLYRPFIAGDLALGPRPSAAAYLWRRGLRILPAYWLALGALALVPGDTARAGDGVWAVLPLQGLAPAGERSCVELIATCRFAPVWSLTVELTFYALLPAYATLMSRVPRRQRLPCELLVLGTLAAVSTAVGVADATARLTLVSGTVAGHFPPFAAGMLAAVLSARREERLRTPSPTLKRLLATAAALLVYSAAAMALPPSPFLFTARDRLIAHLAFAVIATCALVPLLVETPGRPARSLLASRPLRALGLVSYGIFLWHYTFALAAVDLRIASWPLSLVFVSACSLVPATASYLLVERPALRLKNALWGRFPTTREAPRPPAAPSASHQPSLALRDD</sequence>
<evidence type="ECO:0000313" key="5">
    <source>
        <dbReference type="Proteomes" id="UP000222056"/>
    </source>
</evidence>
<feature type="region of interest" description="Disordered" evidence="1">
    <location>
        <begin position="357"/>
        <end position="380"/>
    </location>
</feature>
<feature type="transmembrane region" description="Helical" evidence="2">
    <location>
        <begin position="158"/>
        <end position="176"/>
    </location>
</feature>
<dbReference type="GO" id="GO:0016787">
    <property type="term" value="F:hydrolase activity"/>
    <property type="evidence" value="ECO:0007669"/>
    <property type="project" value="UniProtKB-KW"/>
</dbReference>
<keyword evidence="4" id="KW-0808">Transferase</keyword>